<dbReference type="RefSeq" id="WP_245977761.1">
    <property type="nucleotide sequence ID" value="NZ_RBIN01000004.1"/>
</dbReference>
<dbReference type="PROSITE" id="PS50893">
    <property type="entry name" value="ABC_TRANSPORTER_2"/>
    <property type="match status" value="1"/>
</dbReference>
<dbReference type="InterPro" id="IPR017871">
    <property type="entry name" value="ABC_transporter-like_CS"/>
</dbReference>
<dbReference type="GO" id="GO:0022857">
    <property type="term" value="F:transmembrane transporter activity"/>
    <property type="evidence" value="ECO:0007669"/>
    <property type="project" value="TreeGrafter"/>
</dbReference>
<keyword evidence="2 4" id="KW-0067">ATP-binding</keyword>
<dbReference type="Gene3D" id="3.40.50.300">
    <property type="entry name" value="P-loop containing nucleotide triphosphate hydrolases"/>
    <property type="match status" value="1"/>
</dbReference>
<dbReference type="GO" id="GO:0005524">
    <property type="term" value="F:ATP binding"/>
    <property type="evidence" value="ECO:0007669"/>
    <property type="project" value="UniProtKB-KW"/>
</dbReference>
<dbReference type="GO" id="GO:0016887">
    <property type="term" value="F:ATP hydrolysis activity"/>
    <property type="evidence" value="ECO:0007669"/>
    <property type="project" value="InterPro"/>
</dbReference>
<evidence type="ECO:0000256" key="1">
    <source>
        <dbReference type="ARBA" id="ARBA00022741"/>
    </source>
</evidence>
<dbReference type="PANTHER" id="PTHR24220">
    <property type="entry name" value="IMPORT ATP-BINDING PROTEIN"/>
    <property type="match status" value="1"/>
</dbReference>
<evidence type="ECO:0000256" key="2">
    <source>
        <dbReference type="ARBA" id="ARBA00022840"/>
    </source>
</evidence>
<accession>A0A420WXB8</accession>
<organism evidence="4 5">
    <name type="scientific">Kushneria sinocarnis</name>
    <dbReference type="NCBI Taxonomy" id="595502"/>
    <lineage>
        <taxon>Bacteria</taxon>
        <taxon>Pseudomonadati</taxon>
        <taxon>Pseudomonadota</taxon>
        <taxon>Gammaproteobacteria</taxon>
        <taxon>Oceanospirillales</taxon>
        <taxon>Halomonadaceae</taxon>
        <taxon>Kushneria</taxon>
    </lineage>
</organism>
<protein>
    <submittedName>
        <fullName evidence="4">Phosphonate transport system ATP-binding protein</fullName>
    </submittedName>
</protein>
<dbReference type="InterPro" id="IPR027417">
    <property type="entry name" value="P-loop_NTPase"/>
</dbReference>
<evidence type="ECO:0000313" key="4">
    <source>
        <dbReference type="EMBL" id="RKR04333.1"/>
    </source>
</evidence>
<dbReference type="SMART" id="SM00382">
    <property type="entry name" value="AAA"/>
    <property type="match status" value="1"/>
</dbReference>
<dbReference type="InterPro" id="IPR015854">
    <property type="entry name" value="ABC_transpr_LolD-like"/>
</dbReference>
<comment type="caution">
    <text evidence="4">The sequence shown here is derived from an EMBL/GenBank/DDBJ whole genome shotgun (WGS) entry which is preliminary data.</text>
</comment>
<sequence length="229" mass="25244">MALVTLQETTLAHGRGRHRHVVLDSISLALQPGERVALLGRSGAGKSTLLEALRGELGNAAAWCPQGQGLVGALSVYHNVYMGRLERTSTWRNLRNLLRPEHHAWEAVAELCTLLGIGELLRRPVEQLSGGQRSRVAIARALYQARPHFLGDEPIASVDPHQGARLLRLITERHGMCLIALHQRELALTHFDRVIGIEQGRIALDEPTSDLTLEQLDALYRPWTPASPG</sequence>
<dbReference type="EMBL" id="RBIN01000004">
    <property type="protein sequence ID" value="RKR04333.1"/>
    <property type="molecule type" value="Genomic_DNA"/>
</dbReference>
<dbReference type="PROSITE" id="PS00211">
    <property type="entry name" value="ABC_TRANSPORTER_1"/>
    <property type="match status" value="1"/>
</dbReference>
<evidence type="ECO:0000259" key="3">
    <source>
        <dbReference type="PROSITE" id="PS50893"/>
    </source>
</evidence>
<evidence type="ECO:0000313" key="5">
    <source>
        <dbReference type="Proteomes" id="UP000281975"/>
    </source>
</evidence>
<dbReference type="Pfam" id="PF00005">
    <property type="entry name" value="ABC_tran"/>
    <property type="match status" value="1"/>
</dbReference>
<dbReference type="GO" id="GO:0005886">
    <property type="term" value="C:plasma membrane"/>
    <property type="evidence" value="ECO:0007669"/>
    <property type="project" value="TreeGrafter"/>
</dbReference>
<dbReference type="AlphaFoldDB" id="A0A420WXB8"/>
<gene>
    <name evidence="4" type="ORF">C7446_1538</name>
</gene>
<name>A0A420WXB8_9GAMM</name>
<keyword evidence="1" id="KW-0547">Nucleotide-binding</keyword>
<feature type="domain" description="ABC transporter" evidence="3">
    <location>
        <begin position="4"/>
        <end position="224"/>
    </location>
</feature>
<keyword evidence="5" id="KW-1185">Reference proteome</keyword>
<dbReference type="InterPro" id="IPR003593">
    <property type="entry name" value="AAA+_ATPase"/>
</dbReference>
<reference evidence="4 5" key="1">
    <citation type="submission" date="2018-10" db="EMBL/GenBank/DDBJ databases">
        <title>Genomic Encyclopedia of Type Strains, Phase IV (KMG-IV): sequencing the most valuable type-strain genomes for metagenomic binning, comparative biology and taxonomic classification.</title>
        <authorList>
            <person name="Goeker M."/>
        </authorList>
    </citation>
    <scope>NUCLEOTIDE SEQUENCE [LARGE SCALE GENOMIC DNA]</scope>
    <source>
        <strain evidence="4 5">DSM 23229</strain>
    </source>
</reference>
<dbReference type="InterPro" id="IPR003439">
    <property type="entry name" value="ABC_transporter-like_ATP-bd"/>
</dbReference>
<dbReference type="Proteomes" id="UP000281975">
    <property type="component" value="Unassembled WGS sequence"/>
</dbReference>
<dbReference type="SUPFAM" id="SSF52540">
    <property type="entry name" value="P-loop containing nucleoside triphosphate hydrolases"/>
    <property type="match status" value="1"/>
</dbReference>
<proteinExistence type="predicted"/>